<feature type="compositionally biased region" description="Basic and acidic residues" evidence="1">
    <location>
        <begin position="49"/>
        <end position="70"/>
    </location>
</feature>
<sequence length="185" mass="22180">MCEFSREEHRSRDPDGKLRVTWTTKKVDCEESTCEESESNEQSRTQSPDPKRSSYPEEEHSAYEDARDEYALQYYQPRHPDRDWDYDEEYGRQNSREIDYRAYEKRYRKPHEDEDRGQELVYSCPRDTSGYRSSQKDKSKSLGLGVLLGVAATLCVSEVVNYRTERKMKDGRRRLRERERDWGHD</sequence>
<accession>A0A6A5YKC4</accession>
<name>A0A6A5YKC4_9PLEO</name>
<evidence type="ECO:0000313" key="2">
    <source>
        <dbReference type="EMBL" id="KAF2107525.1"/>
    </source>
</evidence>
<protein>
    <submittedName>
        <fullName evidence="2">Uncharacterized protein</fullName>
    </submittedName>
</protein>
<organism evidence="2 3">
    <name type="scientific">Lophiotrema nucula</name>
    <dbReference type="NCBI Taxonomy" id="690887"/>
    <lineage>
        <taxon>Eukaryota</taxon>
        <taxon>Fungi</taxon>
        <taxon>Dikarya</taxon>
        <taxon>Ascomycota</taxon>
        <taxon>Pezizomycotina</taxon>
        <taxon>Dothideomycetes</taxon>
        <taxon>Pleosporomycetidae</taxon>
        <taxon>Pleosporales</taxon>
        <taxon>Lophiotremataceae</taxon>
        <taxon>Lophiotrema</taxon>
    </lineage>
</organism>
<dbReference type="EMBL" id="ML977353">
    <property type="protein sequence ID" value="KAF2107525.1"/>
    <property type="molecule type" value="Genomic_DNA"/>
</dbReference>
<dbReference type="Proteomes" id="UP000799770">
    <property type="component" value="Unassembled WGS sequence"/>
</dbReference>
<gene>
    <name evidence="2" type="ORF">BDV96DRAFT_295756</name>
</gene>
<feature type="compositionally biased region" description="Basic and acidic residues" evidence="1">
    <location>
        <begin position="78"/>
        <end position="118"/>
    </location>
</feature>
<keyword evidence="3" id="KW-1185">Reference proteome</keyword>
<evidence type="ECO:0000313" key="3">
    <source>
        <dbReference type="Proteomes" id="UP000799770"/>
    </source>
</evidence>
<feature type="compositionally biased region" description="Acidic residues" evidence="1">
    <location>
        <begin position="30"/>
        <end position="39"/>
    </location>
</feature>
<dbReference type="AlphaFoldDB" id="A0A6A5YKC4"/>
<proteinExistence type="predicted"/>
<feature type="region of interest" description="Disordered" evidence="1">
    <location>
        <begin position="28"/>
        <end position="139"/>
    </location>
</feature>
<evidence type="ECO:0000256" key="1">
    <source>
        <dbReference type="SAM" id="MobiDB-lite"/>
    </source>
</evidence>
<reference evidence="2" key="1">
    <citation type="journal article" date="2020" name="Stud. Mycol.">
        <title>101 Dothideomycetes genomes: a test case for predicting lifestyles and emergence of pathogens.</title>
        <authorList>
            <person name="Haridas S."/>
            <person name="Albert R."/>
            <person name="Binder M."/>
            <person name="Bloem J."/>
            <person name="Labutti K."/>
            <person name="Salamov A."/>
            <person name="Andreopoulos B."/>
            <person name="Baker S."/>
            <person name="Barry K."/>
            <person name="Bills G."/>
            <person name="Bluhm B."/>
            <person name="Cannon C."/>
            <person name="Castanera R."/>
            <person name="Culley D."/>
            <person name="Daum C."/>
            <person name="Ezra D."/>
            <person name="Gonzalez J."/>
            <person name="Henrissat B."/>
            <person name="Kuo A."/>
            <person name="Liang C."/>
            <person name="Lipzen A."/>
            <person name="Lutzoni F."/>
            <person name="Magnuson J."/>
            <person name="Mondo S."/>
            <person name="Nolan M."/>
            <person name="Ohm R."/>
            <person name="Pangilinan J."/>
            <person name="Park H.-J."/>
            <person name="Ramirez L."/>
            <person name="Alfaro M."/>
            <person name="Sun H."/>
            <person name="Tritt A."/>
            <person name="Yoshinaga Y."/>
            <person name="Zwiers L.-H."/>
            <person name="Turgeon B."/>
            <person name="Goodwin S."/>
            <person name="Spatafora J."/>
            <person name="Crous P."/>
            <person name="Grigoriev I."/>
        </authorList>
    </citation>
    <scope>NUCLEOTIDE SEQUENCE</scope>
    <source>
        <strain evidence="2">CBS 627.86</strain>
    </source>
</reference>